<dbReference type="AlphaFoldDB" id="A0A368RSH5"/>
<protein>
    <submittedName>
        <fullName evidence="1">Uncharacterized protein</fullName>
    </submittedName>
</protein>
<reference evidence="1" key="2">
    <citation type="submission" date="2015-07" db="EMBL/GenBank/DDBJ databases">
        <authorList>
            <person name="Noorani M."/>
        </authorList>
    </citation>
    <scope>NUCLEOTIDE SEQUENCE</scope>
    <source>
        <strain evidence="1">Yugu1</strain>
    </source>
</reference>
<gene>
    <name evidence="1" type="ORF">SETIT_7G063400v2</name>
</gene>
<evidence type="ECO:0000313" key="1">
    <source>
        <dbReference type="EMBL" id="RCV33196.1"/>
    </source>
</evidence>
<sequence length="76" mass="8486">MATVKESPLFEFHQQREYYGRRLLERGASGTGALQYVRVKPLNSIAGLCICLIDLDLFDAFSPAQHPASGIFPMLE</sequence>
<organism evidence="1">
    <name type="scientific">Setaria italica</name>
    <name type="common">Foxtail millet</name>
    <name type="synonym">Panicum italicum</name>
    <dbReference type="NCBI Taxonomy" id="4555"/>
    <lineage>
        <taxon>Eukaryota</taxon>
        <taxon>Viridiplantae</taxon>
        <taxon>Streptophyta</taxon>
        <taxon>Embryophyta</taxon>
        <taxon>Tracheophyta</taxon>
        <taxon>Spermatophyta</taxon>
        <taxon>Magnoliopsida</taxon>
        <taxon>Liliopsida</taxon>
        <taxon>Poales</taxon>
        <taxon>Poaceae</taxon>
        <taxon>PACMAD clade</taxon>
        <taxon>Panicoideae</taxon>
        <taxon>Panicodae</taxon>
        <taxon>Paniceae</taxon>
        <taxon>Cenchrinae</taxon>
        <taxon>Setaria</taxon>
    </lineage>
</organism>
<proteinExistence type="predicted"/>
<reference evidence="1" key="1">
    <citation type="journal article" date="2012" name="Nat. Biotechnol.">
        <title>Reference genome sequence of the model plant Setaria.</title>
        <authorList>
            <person name="Bennetzen J.L."/>
            <person name="Schmutz J."/>
            <person name="Wang H."/>
            <person name="Percifield R."/>
            <person name="Hawkins J."/>
            <person name="Pontaroli A.C."/>
            <person name="Estep M."/>
            <person name="Feng L."/>
            <person name="Vaughn J.N."/>
            <person name="Grimwood J."/>
            <person name="Jenkins J."/>
            <person name="Barry K."/>
            <person name="Lindquist E."/>
            <person name="Hellsten U."/>
            <person name="Deshpande S."/>
            <person name="Wang X."/>
            <person name="Wu X."/>
            <person name="Mitros T."/>
            <person name="Triplett J."/>
            <person name="Yang X."/>
            <person name="Ye C.Y."/>
            <person name="Mauro-Herrera M."/>
            <person name="Wang L."/>
            <person name="Li P."/>
            <person name="Sharma M."/>
            <person name="Sharma R."/>
            <person name="Ronald P.C."/>
            <person name="Panaud O."/>
            <person name="Kellogg E.A."/>
            <person name="Brutnell T.P."/>
            <person name="Doust A.N."/>
            <person name="Tuskan G.A."/>
            <person name="Rokhsar D."/>
            <person name="Devos K.M."/>
        </authorList>
    </citation>
    <scope>NUCLEOTIDE SEQUENCE [LARGE SCALE GENOMIC DNA]</scope>
    <source>
        <strain evidence="1">Yugu1</strain>
    </source>
</reference>
<dbReference type="EMBL" id="CM003534">
    <property type="protein sequence ID" value="RCV33196.1"/>
    <property type="molecule type" value="Genomic_DNA"/>
</dbReference>
<name>A0A368RSH5_SETIT</name>
<accession>A0A368RSH5</accession>